<evidence type="ECO:0000313" key="2">
    <source>
        <dbReference type="EMBL" id="KAL1536415.1"/>
    </source>
</evidence>
<sequence>MVVVRHRRPCRSVSTDLPNSPRSSSPRAARCRRRSRTAHHESEFELPSVRLPQQGRRLHHFSSVLERPVSLHET</sequence>
<feature type="compositionally biased region" description="Basic residues" evidence="1">
    <location>
        <begin position="1"/>
        <end position="10"/>
    </location>
</feature>
<dbReference type="Proteomes" id="UP001567538">
    <property type="component" value="Unassembled WGS sequence"/>
</dbReference>
<name>A0ABD1FX39_SALDI</name>
<feature type="region of interest" description="Disordered" evidence="1">
    <location>
        <begin position="1"/>
        <end position="51"/>
    </location>
</feature>
<accession>A0ABD1FX39</accession>
<dbReference type="EMBL" id="JBEAFC010000011">
    <property type="protein sequence ID" value="KAL1536415.1"/>
    <property type="molecule type" value="Genomic_DNA"/>
</dbReference>
<dbReference type="AlphaFoldDB" id="A0ABD1FX39"/>
<evidence type="ECO:0000313" key="3">
    <source>
        <dbReference type="Proteomes" id="UP001567538"/>
    </source>
</evidence>
<gene>
    <name evidence="2" type="ORF">AAHA92_29074</name>
</gene>
<comment type="caution">
    <text evidence="2">The sequence shown here is derived from an EMBL/GenBank/DDBJ whole genome shotgun (WGS) entry which is preliminary data.</text>
</comment>
<evidence type="ECO:0000256" key="1">
    <source>
        <dbReference type="SAM" id="MobiDB-lite"/>
    </source>
</evidence>
<keyword evidence="3" id="KW-1185">Reference proteome</keyword>
<proteinExistence type="predicted"/>
<reference evidence="2 3" key="1">
    <citation type="submission" date="2024-06" db="EMBL/GenBank/DDBJ databases">
        <title>A chromosome level genome sequence of Diviner's sage (Salvia divinorum).</title>
        <authorList>
            <person name="Ford S.A."/>
            <person name="Ro D.-K."/>
            <person name="Ness R.W."/>
            <person name="Phillips M.A."/>
        </authorList>
    </citation>
    <scope>NUCLEOTIDE SEQUENCE [LARGE SCALE GENOMIC DNA]</scope>
    <source>
        <strain evidence="2">SAF-2024a</strain>
        <tissue evidence="2">Leaf</tissue>
    </source>
</reference>
<protein>
    <submittedName>
        <fullName evidence="2">Uncharacterized protein</fullName>
    </submittedName>
</protein>
<organism evidence="2 3">
    <name type="scientific">Salvia divinorum</name>
    <name type="common">Maria pastora</name>
    <name type="synonym">Diviner's sage</name>
    <dbReference type="NCBI Taxonomy" id="28513"/>
    <lineage>
        <taxon>Eukaryota</taxon>
        <taxon>Viridiplantae</taxon>
        <taxon>Streptophyta</taxon>
        <taxon>Embryophyta</taxon>
        <taxon>Tracheophyta</taxon>
        <taxon>Spermatophyta</taxon>
        <taxon>Magnoliopsida</taxon>
        <taxon>eudicotyledons</taxon>
        <taxon>Gunneridae</taxon>
        <taxon>Pentapetalae</taxon>
        <taxon>asterids</taxon>
        <taxon>lamiids</taxon>
        <taxon>Lamiales</taxon>
        <taxon>Lamiaceae</taxon>
        <taxon>Nepetoideae</taxon>
        <taxon>Mentheae</taxon>
        <taxon>Salviinae</taxon>
        <taxon>Salvia</taxon>
        <taxon>Salvia subgen. Calosphace</taxon>
    </lineage>
</organism>